<name>A0A5B8LUS2_9HYPH</name>
<sequence>MTATRSVVVGVLIVVSPWAMDGVATARAATKERVVSNCLNMIGSSFVTK</sequence>
<dbReference type="EMBL" id="CP042304">
    <property type="protein sequence ID" value="QDZ11100.1"/>
    <property type="molecule type" value="Genomic_DNA"/>
</dbReference>
<organism evidence="1 2">
    <name type="scientific">Devosia ginsengisoli</name>
    <dbReference type="NCBI Taxonomy" id="400770"/>
    <lineage>
        <taxon>Bacteria</taxon>
        <taxon>Pseudomonadati</taxon>
        <taxon>Pseudomonadota</taxon>
        <taxon>Alphaproteobacteria</taxon>
        <taxon>Hyphomicrobiales</taxon>
        <taxon>Devosiaceae</taxon>
        <taxon>Devosia</taxon>
    </lineage>
</organism>
<evidence type="ECO:0000313" key="2">
    <source>
        <dbReference type="Proteomes" id="UP000315364"/>
    </source>
</evidence>
<gene>
    <name evidence="1" type="ORF">FPZ08_10250</name>
</gene>
<dbReference type="AlphaFoldDB" id="A0A5B8LUS2"/>
<dbReference type="Proteomes" id="UP000315364">
    <property type="component" value="Chromosome"/>
</dbReference>
<accession>A0A5B8LUS2</accession>
<proteinExistence type="predicted"/>
<protein>
    <submittedName>
        <fullName evidence="1">Uncharacterized protein</fullName>
    </submittedName>
</protein>
<evidence type="ECO:0000313" key="1">
    <source>
        <dbReference type="EMBL" id="QDZ11100.1"/>
    </source>
</evidence>
<keyword evidence="2" id="KW-1185">Reference proteome</keyword>
<reference evidence="1 2" key="1">
    <citation type="submission" date="2019-07" db="EMBL/GenBank/DDBJ databases">
        <title>Full genome sequence of Devosia sp. Gsoil 520.</title>
        <authorList>
            <person name="Im W.-T."/>
        </authorList>
    </citation>
    <scope>NUCLEOTIDE SEQUENCE [LARGE SCALE GENOMIC DNA]</scope>
    <source>
        <strain evidence="1 2">Gsoil 520</strain>
    </source>
</reference>
<dbReference type="KEGG" id="dea:FPZ08_10250"/>